<dbReference type="EMBL" id="QAOI01000018">
    <property type="protein sequence ID" value="PTQ76355.1"/>
    <property type="molecule type" value="Genomic_DNA"/>
</dbReference>
<dbReference type="InterPro" id="IPR035225">
    <property type="entry name" value="DUF5338"/>
</dbReference>
<dbReference type="Pfam" id="PF17273">
    <property type="entry name" value="DUF5338"/>
    <property type="match status" value="1"/>
</dbReference>
<sequence>MEKKLSQRMAENAVKKNKSNARFNLAMFLLLRDEINEAIDDGWSVKYIWEVLYEEGKITFSYQTFLNLVNKYKTNSSLQSKTIIAKKESAPLPDSESTAQLQPESESTQDRIKITDSPKSPDYGNPKGFEWSTDYDPKDFI</sequence>
<evidence type="ECO:0000313" key="2">
    <source>
        <dbReference type="EMBL" id="PTQ76355.1"/>
    </source>
</evidence>
<evidence type="ECO:0008006" key="4">
    <source>
        <dbReference type="Google" id="ProtNLM"/>
    </source>
</evidence>
<dbReference type="AlphaFoldDB" id="A0A2T5HXP3"/>
<evidence type="ECO:0000313" key="3">
    <source>
        <dbReference type="Proteomes" id="UP000244128"/>
    </source>
</evidence>
<name>A0A2T5HXP3_9PROT</name>
<accession>A0A2T5HXP3</accession>
<evidence type="ECO:0000256" key="1">
    <source>
        <dbReference type="SAM" id="MobiDB-lite"/>
    </source>
</evidence>
<protein>
    <recommendedName>
        <fullName evidence="4">TraK protein</fullName>
    </recommendedName>
</protein>
<organism evidence="2 3">
    <name type="scientific">Nitrosomonas oligotropha</name>
    <dbReference type="NCBI Taxonomy" id="42354"/>
    <lineage>
        <taxon>Bacteria</taxon>
        <taxon>Pseudomonadati</taxon>
        <taxon>Pseudomonadota</taxon>
        <taxon>Betaproteobacteria</taxon>
        <taxon>Nitrosomonadales</taxon>
        <taxon>Nitrosomonadaceae</taxon>
        <taxon>Nitrosomonas</taxon>
    </lineage>
</organism>
<comment type="caution">
    <text evidence="2">The sequence shown here is derived from an EMBL/GenBank/DDBJ whole genome shotgun (WGS) entry which is preliminary data.</text>
</comment>
<reference evidence="2 3" key="1">
    <citation type="submission" date="2018-04" db="EMBL/GenBank/DDBJ databases">
        <title>Active sludge and wastewater microbial communities from Klosterneuburg, Austria.</title>
        <authorList>
            <person name="Wagner M."/>
        </authorList>
    </citation>
    <scope>NUCLEOTIDE SEQUENCE [LARGE SCALE GENOMIC DNA]</scope>
    <source>
        <strain evidence="2 3">Nm49</strain>
    </source>
</reference>
<dbReference type="Proteomes" id="UP000244128">
    <property type="component" value="Unassembled WGS sequence"/>
</dbReference>
<dbReference type="RefSeq" id="WP_132467139.1">
    <property type="nucleotide sequence ID" value="NZ_QAOI01000018.1"/>
</dbReference>
<gene>
    <name evidence="2" type="ORF">C8R26_11811</name>
</gene>
<proteinExistence type="predicted"/>
<feature type="region of interest" description="Disordered" evidence="1">
    <location>
        <begin position="86"/>
        <end position="141"/>
    </location>
</feature>
<feature type="compositionally biased region" description="Polar residues" evidence="1">
    <location>
        <begin position="95"/>
        <end position="106"/>
    </location>
</feature>